<protein>
    <submittedName>
        <fullName evidence="2">Uncharacterized protein</fullName>
    </submittedName>
</protein>
<proteinExistence type="predicted"/>
<dbReference type="Proteomes" id="UP001500220">
    <property type="component" value="Unassembled WGS sequence"/>
</dbReference>
<feature type="transmembrane region" description="Helical" evidence="1">
    <location>
        <begin position="6"/>
        <end position="29"/>
    </location>
</feature>
<keyword evidence="1" id="KW-0812">Transmembrane</keyword>
<gene>
    <name evidence="2" type="ORF">GCM10009545_46810</name>
</gene>
<comment type="caution">
    <text evidence="2">The sequence shown here is derived from an EMBL/GenBank/DDBJ whole genome shotgun (WGS) entry which is preliminary data.</text>
</comment>
<organism evidence="2 3">
    <name type="scientific">Saccharopolyspora thermophila</name>
    <dbReference type="NCBI Taxonomy" id="89367"/>
    <lineage>
        <taxon>Bacteria</taxon>
        <taxon>Bacillati</taxon>
        <taxon>Actinomycetota</taxon>
        <taxon>Actinomycetes</taxon>
        <taxon>Pseudonocardiales</taxon>
        <taxon>Pseudonocardiaceae</taxon>
        <taxon>Saccharopolyspora</taxon>
    </lineage>
</organism>
<evidence type="ECO:0000256" key="1">
    <source>
        <dbReference type="SAM" id="Phobius"/>
    </source>
</evidence>
<evidence type="ECO:0000313" key="2">
    <source>
        <dbReference type="EMBL" id="GAA0538784.1"/>
    </source>
</evidence>
<reference evidence="3" key="1">
    <citation type="journal article" date="2019" name="Int. J. Syst. Evol. Microbiol.">
        <title>The Global Catalogue of Microorganisms (GCM) 10K type strain sequencing project: providing services to taxonomists for standard genome sequencing and annotation.</title>
        <authorList>
            <consortium name="The Broad Institute Genomics Platform"/>
            <consortium name="The Broad Institute Genome Sequencing Center for Infectious Disease"/>
            <person name="Wu L."/>
            <person name="Ma J."/>
        </authorList>
    </citation>
    <scope>NUCLEOTIDE SEQUENCE [LARGE SCALE GENOMIC DNA]</scope>
    <source>
        <strain evidence="3">JCM 10664</strain>
    </source>
</reference>
<dbReference type="SUPFAM" id="SSF57938">
    <property type="entry name" value="DnaJ/Hsp40 cysteine-rich domain"/>
    <property type="match status" value="1"/>
</dbReference>
<sequence length="84" mass="9472">MTPTELASNAAIATLIIVTLGYVLACLIWPFKACRTCRGAGKLRSPFLRSYRLCPTCNATGLRLRRGRKAWNALSRLHRANRRR</sequence>
<dbReference type="RefSeq" id="WP_346074224.1">
    <property type="nucleotide sequence ID" value="NZ_BAAAHC010000024.1"/>
</dbReference>
<keyword evidence="3" id="KW-1185">Reference proteome</keyword>
<dbReference type="InterPro" id="IPR036410">
    <property type="entry name" value="HSP_DnaJ_Cys-rich_dom_sf"/>
</dbReference>
<accession>A0ABP3N8X8</accession>
<evidence type="ECO:0000313" key="3">
    <source>
        <dbReference type="Proteomes" id="UP001500220"/>
    </source>
</evidence>
<name>A0ABP3N8X8_9PSEU</name>
<dbReference type="EMBL" id="BAAAHC010000024">
    <property type="protein sequence ID" value="GAA0538784.1"/>
    <property type="molecule type" value="Genomic_DNA"/>
</dbReference>
<keyword evidence="1" id="KW-1133">Transmembrane helix</keyword>
<keyword evidence="1" id="KW-0472">Membrane</keyword>